<evidence type="ECO:0000259" key="1">
    <source>
        <dbReference type="Pfam" id="PF13173"/>
    </source>
</evidence>
<protein>
    <submittedName>
        <fullName evidence="3">ATP-binding protein</fullName>
    </submittedName>
</protein>
<feature type="domain" description="DUF4143" evidence="2">
    <location>
        <begin position="208"/>
        <end position="371"/>
    </location>
</feature>
<dbReference type="InterPro" id="IPR025420">
    <property type="entry name" value="DUF4143"/>
</dbReference>
<feature type="domain" description="AAA" evidence="1">
    <location>
        <begin position="25"/>
        <end position="142"/>
    </location>
</feature>
<evidence type="ECO:0000313" key="4">
    <source>
        <dbReference type="Proteomes" id="UP001500957"/>
    </source>
</evidence>
<comment type="caution">
    <text evidence="3">The sequence shown here is derived from an EMBL/GenBank/DDBJ whole genome shotgun (WGS) entry which is preliminary data.</text>
</comment>
<dbReference type="Pfam" id="PF13635">
    <property type="entry name" value="DUF4143"/>
    <property type="match status" value="1"/>
</dbReference>
<keyword evidence="3" id="KW-0547">Nucleotide-binding</keyword>
<accession>A0ABN1G396</accession>
<proteinExistence type="predicted"/>
<sequence>MEPVTPHLHPRRVTPLLVALAAVEPVIALHGPRSVGKSTVLRTFAASRDVPVIDLDDVAVRDAVQANPTLTASGQTPLCVDEYQHAPEILDAIKARLNQPPTLAGTAVLTGSTRQDALPSTAQSLTGRIHRINIWPLSQGELHGAHENLIESLRADPVRTLAVHPSSSTTRGEYIERITAGGFPLAVVRRDTDRNRWFDNYVRDSILRDATELQRIRQRQLVADLLDRLAGQTAQVLNLSKLSDSLGVDRKTAEEHLRLLEDLFLVVRLPAWGTTLRARATSKPKIHVVDSGLAARLLRITPAKMARLDPTVLTEFGHLLETFVVGELRKHVSWIDEPVSTGHWRTHDKDEVDFVIEFDDGDVLAFEVKSGERVIENDLRGLRKLREALGSRFVAGVAFSTGTRSYTAEDRIHVMPVDRLWRTVDLT</sequence>
<keyword evidence="4" id="KW-1185">Reference proteome</keyword>
<dbReference type="GO" id="GO:0005524">
    <property type="term" value="F:ATP binding"/>
    <property type="evidence" value="ECO:0007669"/>
    <property type="project" value="UniProtKB-KW"/>
</dbReference>
<dbReference type="PANTHER" id="PTHR43566">
    <property type="entry name" value="CONSERVED PROTEIN"/>
    <property type="match status" value="1"/>
</dbReference>
<dbReference type="InterPro" id="IPR041682">
    <property type="entry name" value="AAA_14"/>
</dbReference>
<evidence type="ECO:0000313" key="3">
    <source>
        <dbReference type="EMBL" id="GAA0603080.1"/>
    </source>
</evidence>
<evidence type="ECO:0000259" key="2">
    <source>
        <dbReference type="Pfam" id="PF13635"/>
    </source>
</evidence>
<name>A0ABN1G396_9ACTN</name>
<gene>
    <name evidence="3" type="ORF">GCM10009547_00760</name>
</gene>
<keyword evidence="3" id="KW-0067">ATP-binding</keyword>
<reference evidence="3 4" key="1">
    <citation type="journal article" date="2019" name="Int. J. Syst. Evol. Microbiol.">
        <title>The Global Catalogue of Microorganisms (GCM) 10K type strain sequencing project: providing services to taxonomists for standard genome sequencing and annotation.</title>
        <authorList>
            <consortium name="The Broad Institute Genomics Platform"/>
            <consortium name="The Broad Institute Genome Sequencing Center for Infectious Disease"/>
            <person name="Wu L."/>
            <person name="Ma J."/>
        </authorList>
    </citation>
    <scope>NUCLEOTIDE SEQUENCE [LARGE SCALE GENOMIC DNA]</scope>
    <source>
        <strain evidence="3 4">JCM 10671</strain>
    </source>
</reference>
<organism evidence="3 4">
    <name type="scientific">Sporichthya brevicatena</name>
    <dbReference type="NCBI Taxonomy" id="171442"/>
    <lineage>
        <taxon>Bacteria</taxon>
        <taxon>Bacillati</taxon>
        <taxon>Actinomycetota</taxon>
        <taxon>Actinomycetes</taxon>
        <taxon>Sporichthyales</taxon>
        <taxon>Sporichthyaceae</taxon>
        <taxon>Sporichthya</taxon>
    </lineage>
</organism>
<dbReference type="Pfam" id="PF13173">
    <property type="entry name" value="AAA_14"/>
    <property type="match status" value="1"/>
</dbReference>
<dbReference type="EMBL" id="BAAAHE010000001">
    <property type="protein sequence ID" value="GAA0603080.1"/>
    <property type="molecule type" value="Genomic_DNA"/>
</dbReference>
<dbReference type="InterPro" id="IPR027417">
    <property type="entry name" value="P-loop_NTPase"/>
</dbReference>
<dbReference type="RefSeq" id="WP_344600401.1">
    <property type="nucleotide sequence ID" value="NZ_BAAAHE010000001.1"/>
</dbReference>
<dbReference type="PANTHER" id="PTHR43566:SF2">
    <property type="entry name" value="DUF4143 DOMAIN-CONTAINING PROTEIN"/>
    <property type="match status" value="1"/>
</dbReference>
<dbReference type="Proteomes" id="UP001500957">
    <property type="component" value="Unassembled WGS sequence"/>
</dbReference>
<dbReference type="SUPFAM" id="SSF52540">
    <property type="entry name" value="P-loop containing nucleoside triphosphate hydrolases"/>
    <property type="match status" value="1"/>
</dbReference>